<proteinExistence type="predicted"/>
<dbReference type="Proteomes" id="UP000314986">
    <property type="component" value="Unassembled WGS sequence"/>
</dbReference>
<evidence type="ECO:0000313" key="1">
    <source>
        <dbReference type="Ensembl" id="ENSCMIP00000000808.1"/>
    </source>
</evidence>
<organism evidence="1 2">
    <name type="scientific">Callorhinchus milii</name>
    <name type="common">Ghost shark</name>
    <dbReference type="NCBI Taxonomy" id="7868"/>
    <lineage>
        <taxon>Eukaryota</taxon>
        <taxon>Metazoa</taxon>
        <taxon>Chordata</taxon>
        <taxon>Craniata</taxon>
        <taxon>Vertebrata</taxon>
        <taxon>Chondrichthyes</taxon>
        <taxon>Holocephali</taxon>
        <taxon>Chimaeriformes</taxon>
        <taxon>Callorhinchidae</taxon>
        <taxon>Callorhinchus</taxon>
    </lineage>
</organism>
<dbReference type="Ensembl" id="ENSCMIT00000000857.1">
    <property type="protein sequence ID" value="ENSCMIP00000000808.1"/>
    <property type="gene ID" value="ENSCMIG00000000563.1"/>
</dbReference>
<dbReference type="InParanoid" id="A0A4W3GC45"/>
<evidence type="ECO:0000313" key="2">
    <source>
        <dbReference type="Proteomes" id="UP000314986"/>
    </source>
</evidence>
<accession>A0A4W3GC45</accession>
<dbReference type="AlphaFoldDB" id="A0A4W3GC45"/>
<reference evidence="2" key="1">
    <citation type="journal article" date="2006" name="Science">
        <title>Ancient noncoding elements conserved in the human genome.</title>
        <authorList>
            <person name="Venkatesh B."/>
            <person name="Kirkness E.F."/>
            <person name="Loh Y.H."/>
            <person name="Halpern A.L."/>
            <person name="Lee A.P."/>
            <person name="Johnson J."/>
            <person name="Dandona N."/>
            <person name="Viswanathan L.D."/>
            <person name="Tay A."/>
            <person name="Venter J.C."/>
            <person name="Strausberg R.L."/>
            <person name="Brenner S."/>
        </authorList>
    </citation>
    <scope>NUCLEOTIDE SEQUENCE [LARGE SCALE GENOMIC DNA]</scope>
</reference>
<reference evidence="1" key="4">
    <citation type="submission" date="2025-08" db="UniProtKB">
        <authorList>
            <consortium name="Ensembl"/>
        </authorList>
    </citation>
    <scope>IDENTIFICATION</scope>
</reference>
<reference evidence="1" key="5">
    <citation type="submission" date="2025-09" db="UniProtKB">
        <authorList>
            <consortium name="Ensembl"/>
        </authorList>
    </citation>
    <scope>IDENTIFICATION</scope>
</reference>
<reference evidence="2" key="2">
    <citation type="journal article" date="2007" name="PLoS Biol.">
        <title>Survey sequencing and comparative analysis of the elephant shark (Callorhinchus milii) genome.</title>
        <authorList>
            <person name="Venkatesh B."/>
            <person name="Kirkness E.F."/>
            <person name="Loh Y.H."/>
            <person name="Halpern A.L."/>
            <person name="Lee A.P."/>
            <person name="Johnson J."/>
            <person name="Dandona N."/>
            <person name="Viswanathan L.D."/>
            <person name="Tay A."/>
            <person name="Venter J.C."/>
            <person name="Strausberg R.L."/>
            <person name="Brenner S."/>
        </authorList>
    </citation>
    <scope>NUCLEOTIDE SEQUENCE [LARGE SCALE GENOMIC DNA]</scope>
</reference>
<reference evidence="2" key="3">
    <citation type="journal article" date="2014" name="Nature">
        <title>Elephant shark genome provides unique insights into gnathostome evolution.</title>
        <authorList>
            <consortium name="International Elephant Shark Genome Sequencing Consortium"/>
            <person name="Venkatesh B."/>
            <person name="Lee A.P."/>
            <person name="Ravi V."/>
            <person name="Maurya A.K."/>
            <person name="Lian M.M."/>
            <person name="Swann J.B."/>
            <person name="Ohta Y."/>
            <person name="Flajnik M.F."/>
            <person name="Sutoh Y."/>
            <person name="Kasahara M."/>
            <person name="Hoon S."/>
            <person name="Gangu V."/>
            <person name="Roy S.W."/>
            <person name="Irimia M."/>
            <person name="Korzh V."/>
            <person name="Kondrychyn I."/>
            <person name="Lim Z.W."/>
            <person name="Tay B.H."/>
            <person name="Tohari S."/>
            <person name="Kong K.W."/>
            <person name="Ho S."/>
            <person name="Lorente-Galdos B."/>
            <person name="Quilez J."/>
            <person name="Marques-Bonet T."/>
            <person name="Raney B.J."/>
            <person name="Ingham P.W."/>
            <person name="Tay A."/>
            <person name="Hillier L.W."/>
            <person name="Minx P."/>
            <person name="Boehm T."/>
            <person name="Wilson R.K."/>
            <person name="Brenner S."/>
            <person name="Warren W.C."/>
        </authorList>
    </citation>
    <scope>NUCLEOTIDE SEQUENCE [LARGE SCALE GENOMIC DNA]</scope>
</reference>
<name>A0A4W3GC45_CALMI</name>
<keyword evidence="2" id="KW-1185">Reference proteome</keyword>
<protein>
    <submittedName>
        <fullName evidence="1">Uncharacterized protein</fullName>
    </submittedName>
</protein>
<sequence>MEAPSVELPLLRPFGCEYSLLSRPDGSACFTQGGAPSASGGGWGGLWGFFKIIFIVTRKTVTQEP</sequence>